<dbReference type="InterPro" id="IPR050277">
    <property type="entry name" value="Sodium:Solute_Symporter"/>
</dbReference>
<evidence type="ECO:0000256" key="16">
    <source>
        <dbReference type="RuleBase" id="RU366012"/>
    </source>
</evidence>
<dbReference type="NCBIfam" id="TIGR02121">
    <property type="entry name" value="Na_Pro_sym"/>
    <property type="match status" value="1"/>
</dbReference>
<keyword evidence="8 16" id="KW-0915">Sodium</keyword>
<feature type="transmembrane region" description="Helical" evidence="16">
    <location>
        <begin position="67"/>
        <end position="88"/>
    </location>
</feature>
<dbReference type="STRING" id="1646377.BS640_17470"/>
<keyword evidence="5 16" id="KW-0812">Transmembrane</keyword>
<evidence type="ECO:0000256" key="8">
    <source>
        <dbReference type="ARBA" id="ARBA00023053"/>
    </source>
</evidence>
<keyword evidence="10 16" id="KW-0472">Membrane</keyword>
<evidence type="ECO:0000256" key="9">
    <source>
        <dbReference type="ARBA" id="ARBA00023065"/>
    </source>
</evidence>
<feature type="transmembrane region" description="Helical" evidence="16">
    <location>
        <begin position="277"/>
        <end position="296"/>
    </location>
</feature>
<name>A0A1X0WBL4_9GAMM</name>
<proteinExistence type="inferred from homology"/>
<comment type="function">
    <text evidence="16">Catalyzes the sodium-dependent uptake of extracellular L-proline.</text>
</comment>
<feature type="transmembrane region" description="Helical" evidence="16">
    <location>
        <begin position="193"/>
        <end position="212"/>
    </location>
</feature>
<feature type="transmembrane region" description="Helical" evidence="16">
    <location>
        <begin position="164"/>
        <end position="186"/>
    </location>
</feature>
<dbReference type="GO" id="GO:0015824">
    <property type="term" value="P:proline transport"/>
    <property type="evidence" value="ECO:0007669"/>
    <property type="project" value="UniProtKB-UniRule"/>
</dbReference>
<reference evidence="17 18" key="1">
    <citation type="journal article" date="2017" name="Int. J. Syst. Evol. Microbiol.">
        <title>Rouxiella badensis sp. nov. and Rouxiella silvae sp. nov. isolated from peat bog soil in Germany and emendation of the genus description.</title>
        <authorList>
            <person name="Le Fleche-Mateos A."/>
            <person name="Kugler J.H."/>
            <person name="Hansen S.H."/>
            <person name="Syldatk C."/>
            <person name="Hausmann R."/>
            <person name="Lomprez F."/>
            <person name="Vandenbogaert M."/>
            <person name="Manuguerra J.C."/>
            <person name="Grimont P.A."/>
        </authorList>
    </citation>
    <scope>NUCLEOTIDE SEQUENCE [LARGE SCALE GENOMIC DNA]</scope>
    <source>
        <strain evidence="17 18">DSM 100043</strain>
    </source>
</reference>
<dbReference type="EMBL" id="MRWE01000033">
    <property type="protein sequence ID" value="ORJ24197.1"/>
    <property type="molecule type" value="Genomic_DNA"/>
</dbReference>
<dbReference type="GO" id="GO:0005886">
    <property type="term" value="C:plasma membrane"/>
    <property type="evidence" value="ECO:0007669"/>
    <property type="project" value="UniProtKB-SubCell"/>
</dbReference>
<dbReference type="GeneID" id="93565719"/>
<dbReference type="PROSITE" id="PS00456">
    <property type="entry name" value="NA_SOLUT_SYMP_1"/>
    <property type="match status" value="1"/>
</dbReference>
<feature type="transmembrane region" description="Helical" evidence="16">
    <location>
        <begin position="325"/>
        <end position="350"/>
    </location>
</feature>
<evidence type="ECO:0000256" key="5">
    <source>
        <dbReference type="ARBA" id="ARBA00022692"/>
    </source>
</evidence>
<evidence type="ECO:0000256" key="4">
    <source>
        <dbReference type="ARBA" id="ARBA00022475"/>
    </source>
</evidence>
<feature type="transmembrane region" description="Helical" evidence="16">
    <location>
        <begin position="6"/>
        <end position="27"/>
    </location>
</feature>
<evidence type="ECO:0000313" key="17">
    <source>
        <dbReference type="EMBL" id="ORJ24197.1"/>
    </source>
</evidence>
<dbReference type="PROSITE" id="PS50283">
    <property type="entry name" value="NA_SOLUT_SYMP_3"/>
    <property type="match status" value="1"/>
</dbReference>
<evidence type="ECO:0000256" key="1">
    <source>
        <dbReference type="ARBA" id="ARBA00004651"/>
    </source>
</evidence>
<keyword evidence="6 16" id="KW-0769">Symport</keyword>
<evidence type="ECO:0000313" key="18">
    <source>
        <dbReference type="Proteomes" id="UP000192536"/>
    </source>
</evidence>
<dbReference type="GO" id="GO:0031402">
    <property type="term" value="F:sodium ion binding"/>
    <property type="evidence" value="ECO:0007669"/>
    <property type="project" value="UniProtKB-UniRule"/>
</dbReference>
<dbReference type="InterPro" id="IPR038377">
    <property type="entry name" value="Na/Glc_symporter_sf"/>
</dbReference>
<keyword evidence="11 16" id="KW-0739">Sodium transport</keyword>
<dbReference type="CDD" id="cd11475">
    <property type="entry name" value="SLC5sbd_PutP"/>
    <property type="match status" value="1"/>
</dbReference>
<keyword evidence="18" id="KW-1185">Reference proteome</keyword>
<dbReference type="Gene3D" id="1.20.1730.10">
    <property type="entry name" value="Sodium/glucose cotransporter"/>
    <property type="match status" value="1"/>
</dbReference>
<evidence type="ECO:0000256" key="11">
    <source>
        <dbReference type="ARBA" id="ARBA00023201"/>
    </source>
</evidence>
<protein>
    <recommendedName>
        <fullName evidence="13 16">Sodium/proline symporter</fullName>
    </recommendedName>
    <alternativeName>
        <fullName evidence="14 16">Proline permease</fullName>
    </alternativeName>
</protein>
<evidence type="ECO:0000256" key="7">
    <source>
        <dbReference type="ARBA" id="ARBA00022989"/>
    </source>
</evidence>
<evidence type="ECO:0000256" key="13">
    <source>
        <dbReference type="ARBA" id="ARBA00067214"/>
    </source>
</evidence>
<evidence type="ECO:0000256" key="2">
    <source>
        <dbReference type="ARBA" id="ARBA00006434"/>
    </source>
</evidence>
<feature type="transmembrane region" description="Helical" evidence="16">
    <location>
        <begin position="232"/>
        <end position="249"/>
    </location>
</feature>
<keyword evidence="9 16" id="KW-0406">Ion transport</keyword>
<comment type="similarity">
    <text evidence="2 15">Belongs to the sodium:solute symporter (SSF) (TC 2.A.21) family.</text>
</comment>
<gene>
    <name evidence="17" type="ORF">BS640_17470</name>
</gene>
<dbReference type="AlphaFoldDB" id="A0A1X0WBL4"/>
<evidence type="ECO:0000256" key="12">
    <source>
        <dbReference type="ARBA" id="ARBA00033708"/>
    </source>
</evidence>
<comment type="caution">
    <text evidence="17">The sequence shown here is derived from an EMBL/GenBank/DDBJ whole genome shotgun (WGS) entry which is preliminary data.</text>
</comment>
<dbReference type="FunFam" id="1.20.1730.10:FF:000002">
    <property type="entry name" value="Sodium/proline symporter"/>
    <property type="match status" value="1"/>
</dbReference>
<feature type="transmembrane region" description="Helical" evidence="16">
    <location>
        <begin position="403"/>
        <end position="422"/>
    </location>
</feature>
<accession>A0A1X0WBL4</accession>
<evidence type="ECO:0000256" key="14">
    <source>
        <dbReference type="ARBA" id="ARBA00082709"/>
    </source>
</evidence>
<comment type="catalytic activity">
    <reaction evidence="12">
        <text>L-proline(in) + Na(+)(in) = L-proline(out) + Na(+)(out)</text>
        <dbReference type="Rhea" id="RHEA:28967"/>
        <dbReference type="ChEBI" id="CHEBI:29101"/>
        <dbReference type="ChEBI" id="CHEBI:60039"/>
    </reaction>
</comment>
<keyword evidence="16" id="KW-0997">Cell inner membrane</keyword>
<feature type="transmembrane region" description="Helical" evidence="16">
    <location>
        <begin position="429"/>
        <end position="449"/>
    </location>
</feature>
<feature type="transmembrane region" description="Helical" evidence="16">
    <location>
        <begin position="371"/>
        <end position="391"/>
    </location>
</feature>
<keyword evidence="4" id="KW-1003">Cell membrane</keyword>
<dbReference type="InterPro" id="IPR011851">
    <property type="entry name" value="Na/Pro_symporter"/>
</dbReference>
<keyword evidence="7 16" id="KW-1133">Transmembrane helix</keyword>
<dbReference type="PROSITE" id="PS00457">
    <property type="entry name" value="NA_SOLUT_SYMP_2"/>
    <property type="match status" value="1"/>
</dbReference>
<keyword evidence="3 16" id="KW-0813">Transport</keyword>
<dbReference type="RefSeq" id="WP_017491232.1">
    <property type="nucleotide sequence ID" value="NZ_CAUQAZ010000046.1"/>
</dbReference>
<dbReference type="InterPro" id="IPR001734">
    <property type="entry name" value="Na/solute_symporter"/>
</dbReference>
<dbReference type="PANTHER" id="PTHR48086">
    <property type="entry name" value="SODIUM/PROLINE SYMPORTER-RELATED"/>
    <property type="match status" value="1"/>
</dbReference>
<feature type="transmembrane region" description="Helical" evidence="16">
    <location>
        <begin position="455"/>
        <end position="473"/>
    </location>
</feature>
<evidence type="ECO:0000256" key="10">
    <source>
        <dbReference type="ARBA" id="ARBA00023136"/>
    </source>
</evidence>
<sequence length="494" mass="53530">MTMNTPMVVTFCVYISGMILIGLFAYLRTKNFDDYILGGRSLGSFVTALSAGASDMSGWLLMGLPGAIFVSGISESWIAIGLTIGAYLNWKLVAGRLRVHTEANNNALTLPDYFTHRFEDKSKLLRIISALIILMFFTVYCASGVVAGARLFESTFGMSYSTALFAGAAATILYTFIGGFLAISWTDTVQASLVIFALILTPIIVILAVGGVHTSMLVIDTKNPEYTNMFKGLNLVAILSLLGWGLGYFGQPHILARFMAADSHHTIKNARRISMTWMILCLSGTIAVGFFGIAYFSSNPGVAGNVDRNSERVFIELAKILFNPWIAGVLLSAIMAAVMSTLSCQLLVSSSAITEDLYKAFLRKKASQKELVWVGRVMVLLVAGVAIYLASNPENKVLGLVSYAWAGFGAAFGPVILISLVWPRMTRNGALAGMIVGAVTVVVWKQFAWFGLYEIIPGFAFAAVAIVLFSLMGRKPSASIEQRFNDAEAQYRTV</sequence>
<dbReference type="PANTHER" id="PTHR48086:SF3">
    <property type="entry name" value="SODIUM_PROLINE SYMPORTER"/>
    <property type="match status" value="1"/>
</dbReference>
<feature type="transmembrane region" description="Helical" evidence="16">
    <location>
        <begin position="127"/>
        <end position="152"/>
    </location>
</feature>
<evidence type="ECO:0000256" key="3">
    <source>
        <dbReference type="ARBA" id="ARBA00022448"/>
    </source>
</evidence>
<keyword evidence="16" id="KW-0029">Amino-acid transport</keyword>
<dbReference type="NCBIfam" id="TIGR00813">
    <property type="entry name" value="sss"/>
    <property type="match status" value="1"/>
</dbReference>
<dbReference type="InterPro" id="IPR018212">
    <property type="entry name" value="Na/solute_symporter_CS"/>
</dbReference>
<organism evidence="17 18">
    <name type="scientific">Rouxiella badensis</name>
    <dbReference type="NCBI Taxonomy" id="1646377"/>
    <lineage>
        <taxon>Bacteria</taxon>
        <taxon>Pseudomonadati</taxon>
        <taxon>Pseudomonadota</taxon>
        <taxon>Gammaproteobacteria</taxon>
        <taxon>Enterobacterales</taxon>
        <taxon>Yersiniaceae</taxon>
        <taxon>Rouxiella</taxon>
    </lineage>
</organism>
<comment type="subcellular location">
    <subcellularLocation>
        <location evidence="16">Cell inner membrane</location>
        <topology evidence="16">Multi-pass membrane protein</topology>
    </subcellularLocation>
    <subcellularLocation>
        <location evidence="1">Cell membrane</location>
        <topology evidence="1">Multi-pass membrane protein</topology>
    </subcellularLocation>
</comment>
<dbReference type="Proteomes" id="UP000192536">
    <property type="component" value="Unassembled WGS sequence"/>
</dbReference>
<dbReference type="Pfam" id="PF00474">
    <property type="entry name" value="SSF"/>
    <property type="match status" value="1"/>
</dbReference>
<evidence type="ECO:0000256" key="15">
    <source>
        <dbReference type="RuleBase" id="RU362091"/>
    </source>
</evidence>
<dbReference type="GO" id="GO:0005298">
    <property type="term" value="F:proline:sodium symporter activity"/>
    <property type="evidence" value="ECO:0007669"/>
    <property type="project" value="UniProtKB-UniRule"/>
</dbReference>
<dbReference type="GO" id="GO:0015193">
    <property type="term" value="F:L-proline transmembrane transporter activity"/>
    <property type="evidence" value="ECO:0007669"/>
    <property type="project" value="TreeGrafter"/>
</dbReference>
<evidence type="ECO:0000256" key="6">
    <source>
        <dbReference type="ARBA" id="ARBA00022847"/>
    </source>
</evidence>